<dbReference type="EMBL" id="JAVHJO010000012">
    <property type="protein sequence ID" value="KAK6532138.1"/>
    <property type="molecule type" value="Genomic_DNA"/>
</dbReference>
<proteinExistence type="predicted"/>
<accession>A0AAV9X166</accession>
<gene>
    <name evidence="1" type="ORF">TWF694_003298</name>
</gene>
<comment type="caution">
    <text evidence="1">The sequence shown here is derived from an EMBL/GenBank/DDBJ whole genome shotgun (WGS) entry which is preliminary data.</text>
</comment>
<protein>
    <submittedName>
        <fullName evidence="1">Uncharacterized protein</fullName>
    </submittedName>
</protein>
<organism evidence="1 2">
    <name type="scientific">Orbilia ellipsospora</name>
    <dbReference type="NCBI Taxonomy" id="2528407"/>
    <lineage>
        <taxon>Eukaryota</taxon>
        <taxon>Fungi</taxon>
        <taxon>Dikarya</taxon>
        <taxon>Ascomycota</taxon>
        <taxon>Pezizomycotina</taxon>
        <taxon>Orbiliomycetes</taxon>
        <taxon>Orbiliales</taxon>
        <taxon>Orbiliaceae</taxon>
        <taxon>Orbilia</taxon>
    </lineage>
</organism>
<evidence type="ECO:0000313" key="1">
    <source>
        <dbReference type="EMBL" id="KAK6532138.1"/>
    </source>
</evidence>
<reference evidence="1 2" key="1">
    <citation type="submission" date="2019-10" db="EMBL/GenBank/DDBJ databases">
        <authorList>
            <person name="Palmer J.M."/>
        </authorList>
    </citation>
    <scope>NUCLEOTIDE SEQUENCE [LARGE SCALE GENOMIC DNA]</scope>
    <source>
        <strain evidence="1 2">TWF694</strain>
    </source>
</reference>
<keyword evidence="2" id="KW-1185">Reference proteome</keyword>
<name>A0AAV9X166_9PEZI</name>
<sequence length="85" mass="9910">MCERTWILHDCGHKIFHSRISCQTKLTNKDLLIPPMIVGTYCNFYAEEVELLDGEECEDCSQARLIEEVLKWELKTPVQVVVQEI</sequence>
<dbReference type="AlphaFoldDB" id="A0AAV9X166"/>
<evidence type="ECO:0000313" key="2">
    <source>
        <dbReference type="Proteomes" id="UP001365542"/>
    </source>
</evidence>
<dbReference type="Proteomes" id="UP001365542">
    <property type="component" value="Unassembled WGS sequence"/>
</dbReference>